<keyword evidence="1" id="KW-0472">Membrane</keyword>
<organism evidence="2 3">
    <name type="scientific">Pseudoalteromonas luteoviolacea H33</name>
    <dbReference type="NCBI Taxonomy" id="1365251"/>
    <lineage>
        <taxon>Bacteria</taxon>
        <taxon>Pseudomonadati</taxon>
        <taxon>Pseudomonadota</taxon>
        <taxon>Gammaproteobacteria</taxon>
        <taxon>Alteromonadales</taxon>
        <taxon>Pseudoalteromonadaceae</taxon>
        <taxon>Pseudoalteromonas</taxon>
    </lineage>
</organism>
<evidence type="ECO:0000313" key="2">
    <source>
        <dbReference type="EMBL" id="KZN49279.1"/>
    </source>
</evidence>
<dbReference type="AlphaFoldDB" id="A0A167DS33"/>
<dbReference type="PATRIC" id="fig|1365251.3.peg.3258"/>
<sequence>MFISKCGVAVSLIALVMLFMPILGNNMTLLLIVIGALFLLNILMCVVFYKDKSSAKKEAQRVSEKTLILLSALALHSTTHLVMHFTRHKTNKVSFQVKLLMAIAIQFTLSVIGFVHMYV</sequence>
<feature type="transmembrane region" description="Helical" evidence="1">
    <location>
        <begin position="97"/>
        <end position="118"/>
    </location>
</feature>
<name>A0A167DS33_9GAMM</name>
<feature type="transmembrane region" description="Helical" evidence="1">
    <location>
        <begin position="7"/>
        <end position="23"/>
    </location>
</feature>
<keyword evidence="1" id="KW-0812">Transmembrane</keyword>
<accession>A0A167DS33</accession>
<evidence type="ECO:0000256" key="1">
    <source>
        <dbReference type="SAM" id="Phobius"/>
    </source>
</evidence>
<dbReference type="Pfam" id="PF06961">
    <property type="entry name" value="DUF1294"/>
    <property type="match status" value="1"/>
</dbReference>
<protein>
    <recommendedName>
        <fullName evidence="4">DUF1294 domain-containing protein</fullName>
    </recommendedName>
</protein>
<feature type="transmembrane region" description="Helical" evidence="1">
    <location>
        <begin position="29"/>
        <end position="49"/>
    </location>
</feature>
<gene>
    <name evidence="2" type="ORF">N476_19720</name>
</gene>
<dbReference type="Proteomes" id="UP000076503">
    <property type="component" value="Unassembled WGS sequence"/>
</dbReference>
<evidence type="ECO:0008006" key="4">
    <source>
        <dbReference type="Google" id="ProtNLM"/>
    </source>
</evidence>
<reference evidence="2 3" key="1">
    <citation type="submission" date="2013-07" db="EMBL/GenBank/DDBJ databases">
        <title>Comparative Genomic and Metabolomic Analysis of Twelve Strains of Pseudoalteromonas luteoviolacea.</title>
        <authorList>
            <person name="Vynne N.G."/>
            <person name="Mansson M."/>
            <person name="Gram L."/>
        </authorList>
    </citation>
    <scope>NUCLEOTIDE SEQUENCE [LARGE SCALE GENOMIC DNA]</scope>
    <source>
        <strain evidence="2 3">H33</strain>
    </source>
</reference>
<dbReference type="EMBL" id="AUXZ01000082">
    <property type="protein sequence ID" value="KZN49279.1"/>
    <property type="molecule type" value="Genomic_DNA"/>
</dbReference>
<comment type="caution">
    <text evidence="2">The sequence shown here is derived from an EMBL/GenBank/DDBJ whole genome shotgun (WGS) entry which is preliminary data.</text>
</comment>
<keyword evidence="1" id="KW-1133">Transmembrane helix</keyword>
<evidence type="ECO:0000313" key="3">
    <source>
        <dbReference type="Proteomes" id="UP000076503"/>
    </source>
</evidence>
<proteinExistence type="predicted"/>
<dbReference type="InterPro" id="IPR010718">
    <property type="entry name" value="DUF1294"/>
</dbReference>